<comment type="caution">
    <text evidence="3">The sequence shown here is derived from an EMBL/GenBank/DDBJ whole genome shotgun (WGS) entry which is preliminary data.</text>
</comment>
<keyword evidence="1" id="KW-1133">Transmembrane helix</keyword>
<feature type="transmembrane region" description="Helical" evidence="1">
    <location>
        <begin position="100"/>
        <end position="120"/>
    </location>
</feature>
<sequence length="328" mass="36090">MSSTDTIPVPPGFNIASITAPLLFGGLFDYLFYGVLITQVYVYRVSFPKDKISMQALVYGIVLFETIQTAMCTADMYYWFLSGFGNMKHLSNPYLSPFDTPTMSSLISLAVQSWFCYRIWVLNHKYIWLLVVIIPISIAQAVGAINGAVFAHRVGDFAAAQSRVYNIHLWLIGNAVADVLIAAAMTHLLLRARHADNQYTSSILTRIVRLTVETNALTAGFALFGLIIFKAVPGTNWFTAPTLIIGKLYSNTLLLTFNNRILLKNAAISKQSAATGTTIFSVSDNRHSARNVPLSPIKATSFGEVNTLSLNGNLNSPNFSITKTEEIV</sequence>
<dbReference type="EMBL" id="JASNQZ010000010">
    <property type="protein sequence ID" value="KAL0952688.1"/>
    <property type="molecule type" value="Genomic_DNA"/>
</dbReference>
<feature type="transmembrane region" description="Helical" evidence="1">
    <location>
        <begin position="210"/>
        <end position="232"/>
    </location>
</feature>
<feature type="transmembrane region" description="Helical" evidence="1">
    <location>
        <begin position="56"/>
        <end position="80"/>
    </location>
</feature>
<dbReference type="Proteomes" id="UP001556367">
    <property type="component" value="Unassembled WGS sequence"/>
</dbReference>
<protein>
    <recommendedName>
        <fullName evidence="2">DUF6534 domain-containing protein</fullName>
    </recommendedName>
</protein>
<organism evidence="3 4">
    <name type="scientific">Hohenbuehelia grisea</name>
    <dbReference type="NCBI Taxonomy" id="104357"/>
    <lineage>
        <taxon>Eukaryota</taxon>
        <taxon>Fungi</taxon>
        <taxon>Dikarya</taxon>
        <taxon>Basidiomycota</taxon>
        <taxon>Agaricomycotina</taxon>
        <taxon>Agaricomycetes</taxon>
        <taxon>Agaricomycetidae</taxon>
        <taxon>Agaricales</taxon>
        <taxon>Pleurotineae</taxon>
        <taxon>Pleurotaceae</taxon>
        <taxon>Hohenbuehelia</taxon>
    </lineage>
</organism>
<gene>
    <name evidence="3" type="ORF">HGRIS_006927</name>
</gene>
<name>A0ABR3JB80_9AGAR</name>
<feature type="transmembrane region" description="Helical" evidence="1">
    <location>
        <begin position="20"/>
        <end position="44"/>
    </location>
</feature>
<evidence type="ECO:0000313" key="4">
    <source>
        <dbReference type="Proteomes" id="UP001556367"/>
    </source>
</evidence>
<dbReference type="PANTHER" id="PTHR40465:SF1">
    <property type="entry name" value="DUF6534 DOMAIN-CONTAINING PROTEIN"/>
    <property type="match status" value="1"/>
</dbReference>
<dbReference type="Pfam" id="PF20152">
    <property type="entry name" value="DUF6534"/>
    <property type="match status" value="1"/>
</dbReference>
<feature type="transmembrane region" description="Helical" evidence="1">
    <location>
        <begin position="127"/>
        <end position="149"/>
    </location>
</feature>
<dbReference type="InterPro" id="IPR045339">
    <property type="entry name" value="DUF6534"/>
</dbReference>
<keyword evidence="1" id="KW-0472">Membrane</keyword>
<reference evidence="4" key="1">
    <citation type="submission" date="2024-06" db="EMBL/GenBank/DDBJ databases">
        <title>Multi-omics analyses provide insights into the biosynthesis of the anticancer antibiotic pleurotin in Hohenbuehelia grisea.</title>
        <authorList>
            <person name="Weaver J.A."/>
            <person name="Alberti F."/>
        </authorList>
    </citation>
    <scope>NUCLEOTIDE SEQUENCE [LARGE SCALE GENOMIC DNA]</scope>
    <source>
        <strain evidence="4">T-177</strain>
    </source>
</reference>
<evidence type="ECO:0000259" key="2">
    <source>
        <dbReference type="Pfam" id="PF20152"/>
    </source>
</evidence>
<keyword evidence="4" id="KW-1185">Reference proteome</keyword>
<accession>A0ABR3JB80</accession>
<feature type="transmembrane region" description="Helical" evidence="1">
    <location>
        <begin position="238"/>
        <end position="257"/>
    </location>
</feature>
<feature type="transmembrane region" description="Helical" evidence="1">
    <location>
        <begin position="169"/>
        <end position="190"/>
    </location>
</feature>
<evidence type="ECO:0000313" key="3">
    <source>
        <dbReference type="EMBL" id="KAL0952688.1"/>
    </source>
</evidence>
<keyword evidence="1" id="KW-0812">Transmembrane</keyword>
<feature type="domain" description="DUF6534" evidence="2">
    <location>
        <begin position="175"/>
        <end position="260"/>
    </location>
</feature>
<proteinExistence type="predicted"/>
<dbReference type="PANTHER" id="PTHR40465">
    <property type="entry name" value="CHROMOSOME 1, WHOLE GENOME SHOTGUN SEQUENCE"/>
    <property type="match status" value="1"/>
</dbReference>
<evidence type="ECO:0000256" key="1">
    <source>
        <dbReference type="SAM" id="Phobius"/>
    </source>
</evidence>